<dbReference type="AlphaFoldDB" id="A0A4W5JYU2"/>
<reference evidence="1" key="3">
    <citation type="submission" date="2025-09" db="UniProtKB">
        <authorList>
            <consortium name="Ensembl"/>
        </authorList>
    </citation>
    <scope>IDENTIFICATION</scope>
</reference>
<dbReference type="Ensembl" id="ENSHHUT00000003449.1">
    <property type="protein sequence ID" value="ENSHHUP00000003330.1"/>
    <property type="gene ID" value="ENSHHUG00000002080.1"/>
</dbReference>
<name>A0A4W5JYU2_9TELE</name>
<dbReference type="PANTHER" id="PTHR14650:SF1">
    <property type="entry name" value="2-OXOGLUTARATE AND IRON-DEPENDENT OXYGENASE DOMAIN-CONTAINING PROTEIN 3"/>
    <property type="match status" value="1"/>
</dbReference>
<dbReference type="GeneTree" id="ENSGT00390000005895"/>
<accession>A0A4W5JYU2</accession>
<keyword evidence="2" id="KW-1185">Reference proteome</keyword>
<dbReference type="Proteomes" id="UP000314982">
    <property type="component" value="Unassembled WGS sequence"/>
</dbReference>
<evidence type="ECO:0000313" key="1">
    <source>
        <dbReference type="Ensembl" id="ENSHHUP00000003330.1"/>
    </source>
</evidence>
<dbReference type="InterPro" id="IPR039210">
    <property type="entry name" value="OGFOD3"/>
</dbReference>
<evidence type="ECO:0000313" key="2">
    <source>
        <dbReference type="Proteomes" id="UP000314982"/>
    </source>
</evidence>
<dbReference type="PANTHER" id="PTHR14650">
    <property type="entry name" value="PROLYL HYDROXYLASE-RELATED"/>
    <property type="match status" value="1"/>
</dbReference>
<protein>
    <submittedName>
        <fullName evidence="1">2-oxoglutarate and iron dependent oxygenase domain containing 3</fullName>
    </submittedName>
</protein>
<organism evidence="1 2">
    <name type="scientific">Hucho hucho</name>
    <name type="common">huchen</name>
    <dbReference type="NCBI Taxonomy" id="62062"/>
    <lineage>
        <taxon>Eukaryota</taxon>
        <taxon>Metazoa</taxon>
        <taxon>Chordata</taxon>
        <taxon>Craniata</taxon>
        <taxon>Vertebrata</taxon>
        <taxon>Euteleostomi</taxon>
        <taxon>Actinopterygii</taxon>
        <taxon>Neopterygii</taxon>
        <taxon>Teleostei</taxon>
        <taxon>Protacanthopterygii</taxon>
        <taxon>Salmoniformes</taxon>
        <taxon>Salmonidae</taxon>
        <taxon>Salmoninae</taxon>
        <taxon>Hucho</taxon>
    </lineage>
</organism>
<dbReference type="GO" id="GO:0016020">
    <property type="term" value="C:membrane"/>
    <property type="evidence" value="ECO:0007669"/>
    <property type="project" value="TreeGrafter"/>
</dbReference>
<reference evidence="1" key="2">
    <citation type="submission" date="2025-08" db="UniProtKB">
        <authorList>
            <consortium name="Ensembl"/>
        </authorList>
    </citation>
    <scope>IDENTIFICATION</scope>
</reference>
<proteinExistence type="predicted"/>
<sequence>MTIQRRGNPKVPDCSEDYETYKRYPGGFKTTPFCIEFACFLILFFLPRQASILDLHSGALLMGKQFVNIYRYFGEQIMDVFSDEDFRLYREVRGHIQAVPISHFYPSFLPPFLSSSPGSETSTHLSSISFSSLPPPVGVSFSSGSKNLHRVEQVSLGTRYAITVSFTCDPAHAIADPAMPITSV</sequence>
<reference evidence="2" key="1">
    <citation type="submission" date="2018-06" db="EMBL/GenBank/DDBJ databases">
        <title>Genome assembly of Danube salmon.</title>
        <authorList>
            <person name="Macqueen D.J."/>
            <person name="Gundappa M.K."/>
        </authorList>
    </citation>
    <scope>NUCLEOTIDE SEQUENCE [LARGE SCALE GENOMIC DNA]</scope>
</reference>
<dbReference type="STRING" id="62062.ENSHHUP00000003330"/>